<dbReference type="SUPFAM" id="SSF50978">
    <property type="entry name" value="WD40 repeat-like"/>
    <property type="match status" value="1"/>
</dbReference>
<dbReference type="PANTHER" id="PTHR11024:SF3">
    <property type="entry name" value="NUCLEOPORIN SEH1"/>
    <property type="match status" value="1"/>
</dbReference>
<sequence>MSEDLSLNVTSASLSNISVPTDVAYNHYGNRMATVSSEGIVVWGKGGAEEWTYTSLIQVPDGHRCLKLAWAHPEFGSVLAAGIQQLAGGSSVHIWQERDFPGSPDESSWQLRARFDEACGPVVDLRFSPADKGLWLVAAGGDGAIRLYSCLGTLELETWQMQSAFQVQHQAAPTCVQWRLSDHHQPLLAVATHPSPHVTKAQAGVHLWLYEEAFLKWSMAGSLLDTQCVDWIAWAPMSTPMGDLLAATSGLEVVLSSIRVSRGVDSSSVPAAHIKEEARLVHTSKVVQAEWNMSATTLATSCENGAVCLWSQNLESGEWLRVATVNDGNA</sequence>
<keyword evidence="9" id="KW-1185">Reference proteome</keyword>
<gene>
    <name evidence="8" type="ORF">CYMTET_7160</name>
</gene>
<dbReference type="GO" id="GO:0035859">
    <property type="term" value="C:Seh1-associated complex"/>
    <property type="evidence" value="ECO:0007669"/>
    <property type="project" value="TreeGrafter"/>
</dbReference>
<comment type="subcellular location">
    <subcellularLocation>
        <location evidence="1">Nucleus envelope</location>
    </subcellularLocation>
</comment>
<evidence type="ECO:0000256" key="6">
    <source>
        <dbReference type="ARBA" id="ARBA00022927"/>
    </source>
</evidence>
<dbReference type="PANTHER" id="PTHR11024">
    <property type="entry name" value="NUCLEAR PORE COMPLEX PROTEIN SEC13 / SEH1 FAMILY MEMBER"/>
    <property type="match status" value="1"/>
</dbReference>
<evidence type="ECO:0000256" key="3">
    <source>
        <dbReference type="ARBA" id="ARBA00022448"/>
    </source>
</evidence>
<dbReference type="Gene3D" id="2.130.10.10">
    <property type="entry name" value="YVTN repeat-like/Quinoprotein amine dehydrogenase"/>
    <property type="match status" value="1"/>
</dbReference>
<keyword evidence="7" id="KW-0539">Nucleus</keyword>
<evidence type="ECO:0000256" key="5">
    <source>
        <dbReference type="ARBA" id="ARBA00022737"/>
    </source>
</evidence>
<keyword evidence="5" id="KW-0677">Repeat</keyword>
<evidence type="ECO:0000313" key="8">
    <source>
        <dbReference type="EMBL" id="KAK3285221.1"/>
    </source>
</evidence>
<dbReference type="InterPro" id="IPR036322">
    <property type="entry name" value="WD40_repeat_dom_sf"/>
</dbReference>
<comment type="caution">
    <text evidence="8">The sequence shown here is derived from an EMBL/GenBank/DDBJ whole genome shotgun (WGS) entry which is preliminary data.</text>
</comment>
<evidence type="ECO:0000256" key="4">
    <source>
        <dbReference type="ARBA" id="ARBA00022574"/>
    </source>
</evidence>
<comment type="similarity">
    <text evidence="2">Belongs to the WD repeat SEC13 family.</text>
</comment>
<dbReference type="SMART" id="SM00320">
    <property type="entry name" value="WD40"/>
    <property type="match status" value="3"/>
</dbReference>
<evidence type="ECO:0000256" key="7">
    <source>
        <dbReference type="ARBA" id="ARBA00023242"/>
    </source>
</evidence>
<evidence type="ECO:0000256" key="2">
    <source>
        <dbReference type="ARBA" id="ARBA00010102"/>
    </source>
</evidence>
<proteinExistence type="inferred from homology"/>
<dbReference type="AlphaFoldDB" id="A0AAE0GW66"/>
<protein>
    <submittedName>
        <fullName evidence="8">Uncharacterized protein</fullName>
    </submittedName>
</protein>
<dbReference type="GO" id="GO:0034198">
    <property type="term" value="P:cellular response to amino acid starvation"/>
    <property type="evidence" value="ECO:0007669"/>
    <property type="project" value="TreeGrafter"/>
</dbReference>
<evidence type="ECO:0000313" key="9">
    <source>
        <dbReference type="Proteomes" id="UP001190700"/>
    </source>
</evidence>
<dbReference type="InterPro" id="IPR001680">
    <property type="entry name" value="WD40_rpt"/>
</dbReference>
<organism evidence="8 9">
    <name type="scientific">Cymbomonas tetramitiformis</name>
    <dbReference type="NCBI Taxonomy" id="36881"/>
    <lineage>
        <taxon>Eukaryota</taxon>
        <taxon>Viridiplantae</taxon>
        <taxon>Chlorophyta</taxon>
        <taxon>Pyramimonadophyceae</taxon>
        <taxon>Pyramimonadales</taxon>
        <taxon>Pyramimonadaceae</taxon>
        <taxon>Cymbomonas</taxon>
    </lineage>
</organism>
<dbReference type="GO" id="GO:0031080">
    <property type="term" value="C:nuclear pore outer ring"/>
    <property type="evidence" value="ECO:0007669"/>
    <property type="project" value="TreeGrafter"/>
</dbReference>
<dbReference type="GO" id="GO:1904263">
    <property type="term" value="P:positive regulation of TORC1 signaling"/>
    <property type="evidence" value="ECO:0007669"/>
    <property type="project" value="TreeGrafter"/>
</dbReference>
<keyword evidence="6" id="KW-0653">Protein transport</keyword>
<name>A0AAE0GW66_9CHLO</name>
<dbReference type="EMBL" id="LGRX02001913">
    <property type="protein sequence ID" value="KAK3285221.1"/>
    <property type="molecule type" value="Genomic_DNA"/>
</dbReference>
<dbReference type="InterPro" id="IPR015943">
    <property type="entry name" value="WD40/YVTN_repeat-like_dom_sf"/>
</dbReference>
<keyword evidence="3" id="KW-0813">Transport</keyword>
<dbReference type="Proteomes" id="UP001190700">
    <property type="component" value="Unassembled WGS sequence"/>
</dbReference>
<keyword evidence="4" id="KW-0853">WD repeat</keyword>
<dbReference type="InterPro" id="IPR037363">
    <property type="entry name" value="Sec13/Seh1_fam"/>
</dbReference>
<dbReference type="GO" id="GO:0005198">
    <property type="term" value="F:structural molecule activity"/>
    <property type="evidence" value="ECO:0007669"/>
    <property type="project" value="InterPro"/>
</dbReference>
<dbReference type="GO" id="GO:0015031">
    <property type="term" value="P:protein transport"/>
    <property type="evidence" value="ECO:0007669"/>
    <property type="project" value="UniProtKB-KW"/>
</dbReference>
<evidence type="ECO:0000256" key="1">
    <source>
        <dbReference type="ARBA" id="ARBA00004259"/>
    </source>
</evidence>
<accession>A0AAE0GW66</accession>
<reference evidence="8 9" key="1">
    <citation type="journal article" date="2015" name="Genome Biol. Evol.">
        <title>Comparative Genomics of a Bacterivorous Green Alga Reveals Evolutionary Causalities and Consequences of Phago-Mixotrophic Mode of Nutrition.</title>
        <authorList>
            <person name="Burns J.A."/>
            <person name="Paasch A."/>
            <person name="Narechania A."/>
            <person name="Kim E."/>
        </authorList>
    </citation>
    <scope>NUCLEOTIDE SEQUENCE [LARGE SCALE GENOMIC DNA]</scope>
    <source>
        <strain evidence="8 9">PLY_AMNH</strain>
    </source>
</reference>